<accession>A0A7W6F7V7</accession>
<sequence length="112" mass="12065">MTSEHGQDGEPVAQESHELSDRQFAAVAKALADPRRFGILGEIAASEGALPCCALSDADKVSAATISHHIKELETSGLIATVRKGRFVELVFQRTTLDAYLRRLSRSLSPTS</sequence>
<keyword evidence="8" id="KW-1185">Reference proteome</keyword>
<reference evidence="8" key="2">
    <citation type="journal article" date="2019" name="Int. J. Syst. Evol. Microbiol.">
        <title>The Global Catalogue of Microorganisms (GCM) 10K type strain sequencing project: providing services to taxonomists for standard genome sequencing and annotation.</title>
        <authorList>
            <consortium name="The Broad Institute Genomics Platform"/>
            <consortium name="The Broad Institute Genome Sequencing Center for Infectious Disease"/>
            <person name="Wu L."/>
            <person name="Ma J."/>
        </authorList>
    </citation>
    <scope>NUCLEOTIDE SEQUENCE [LARGE SCALE GENOMIC DNA]</scope>
    <source>
        <strain evidence="8">NBRC 107710</strain>
    </source>
</reference>
<dbReference type="InterPro" id="IPR011991">
    <property type="entry name" value="ArsR-like_HTH"/>
</dbReference>
<dbReference type="Pfam" id="PF12840">
    <property type="entry name" value="HTH_20"/>
    <property type="match status" value="1"/>
</dbReference>
<keyword evidence="3" id="KW-0804">Transcription</keyword>
<comment type="caution">
    <text evidence="6">The sequence shown here is derived from an EMBL/GenBank/DDBJ whole genome shotgun (WGS) entry which is preliminary data.</text>
</comment>
<dbReference type="PRINTS" id="PR00778">
    <property type="entry name" value="HTHARSR"/>
</dbReference>
<reference evidence="6 7" key="3">
    <citation type="submission" date="2020-08" db="EMBL/GenBank/DDBJ databases">
        <title>Genomic Encyclopedia of Type Strains, Phase IV (KMG-IV): sequencing the most valuable type-strain genomes for metagenomic binning, comparative biology and taxonomic classification.</title>
        <authorList>
            <person name="Goeker M."/>
        </authorList>
    </citation>
    <scope>NUCLEOTIDE SEQUENCE [LARGE SCALE GENOMIC DNA]</scope>
    <source>
        <strain evidence="6 7">DSM 24105</strain>
    </source>
</reference>
<dbReference type="SUPFAM" id="SSF46785">
    <property type="entry name" value="Winged helix' DNA-binding domain"/>
    <property type="match status" value="1"/>
</dbReference>
<keyword evidence="2" id="KW-0238">DNA-binding</keyword>
<reference evidence="5" key="4">
    <citation type="submission" date="2023-01" db="EMBL/GenBank/DDBJ databases">
        <title>Draft genome sequence of Methylobacterium brachythecii strain NBRC 107710.</title>
        <authorList>
            <person name="Sun Q."/>
            <person name="Mori K."/>
        </authorList>
    </citation>
    <scope>NUCLEOTIDE SEQUENCE</scope>
    <source>
        <strain evidence="5">NBRC 107710</strain>
    </source>
</reference>
<evidence type="ECO:0000256" key="2">
    <source>
        <dbReference type="ARBA" id="ARBA00023125"/>
    </source>
</evidence>
<dbReference type="RefSeq" id="WP_183506530.1">
    <property type="nucleotide sequence ID" value="NZ_BSPG01000009.1"/>
</dbReference>
<evidence type="ECO:0000256" key="3">
    <source>
        <dbReference type="ARBA" id="ARBA00023163"/>
    </source>
</evidence>
<keyword evidence="1" id="KW-0805">Transcription regulation</keyword>
<dbReference type="PROSITE" id="PS50987">
    <property type="entry name" value="HTH_ARSR_2"/>
    <property type="match status" value="1"/>
</dbReference>
<name>A0A7W6F7V7_9HYPH</name>
<evidence type="ECO:0000313" key="6">
    <source>
        <dbReference type="EMBL" id="MBB3903516.1"/>
    </source>
</evidence>
<dbReference type="GO" id="GO:0003677">
    <property type="term" value="F:DNA binding"/>
    <property type="evidence" value="ECO:0007669"/>
    <property type="project" value="UniProtKB-KW"/>
</dbReference>
<protein>
    <submittedName>
        <fullName evidence="6">ArsR family transcriptional regulator</fullName>
    </submittedName>
</protein>
<proteinExistence type="predicted"/>
<dbReference type="InterPro" id="IPR001845">
    <property type="entry name" value="HTH_ArsR_DNA-bd_dom"/>
</dbReference>
<dbReference type="Gene3D" id="1.10.10.10">
    <property type="entry name" value="Winged helix-like DNA-binding domain superfamily/Winged helix DNA-binding domain"/>
    <property type="match status" value="1"/>
</dbReference>
<dbReference type="InterPro" id="IPR051011">
    <property type="entry name" value="Metal_resp_trans_reg"/>
</dbReference>
<dbReference type="InterPro" id="IPR036388">
    <property type="entry name" value="WH-like_DNA-bd_sf"/>
</dbReference>
<evidence type="ECO:0000259" key="4">
    <source>
        <dbReference type="PROSITE" id="PS50987"/>
    </source>
</evidence>
<evidence type="ECO:0000256" key="1">
    <source>
        <dbReference type="ARBA" id="ARBA00023015"/>
    </source>
</evidence>
<dbReference type="SMART" id="SM00418">
    <property type="entry name" value="HTH_ARSR"/>
    <property type="match status" value="1"/>
</dbReference>
<reference evidence="5" key="1">
    <citation type="journal article" date="2014" name="Int. J. Syst. Evol. Microbiol.">
        <title>Complete genome of a new Firmicutes species belonging to the dominant human colonic microbiota ('Ruminococcus bicirculans') reveals two chromosomes and a selective capacity to utilize plant glucans.</title>
        <authorList>
            <consortium name="NISC Comparative Sequencing Program"/>
            <person name="Wegmann U."/>
            <person name="Louis P."/>
            <person name="Goesmann A."/>
            <person name="Henrissat B."/>
            <person name="Duncan S.H."/>
            <person name="Flint H.J."/>
        </authorList>
    </citation>
    <scope>NUCLEOTIDE SEQUENCE</scope>
    <source>
        <strain evidence="5">NBRC 107710</strain>
    </source>
</reference>
<organism evidence="6 7">
    <name type="scientific">Methylobacterium brachythecii</name>
    <dbReference type="NCBI Taxonomy" id="1176177"/>
    <lineage>
        <taxon>Bacteria</taxon>
        <taxon>Pseudomonadati</taxon>
        <taxon>Pseudomonadota</taxon>
        <taxon>Alphaproteobacteria</taxon>
        <taxon>Hyphomicrobiales</taxon>
        <taxon>Methylobacteriaceae</taxon>
        <taxon>Methylobacterium</taxon>
    </lineage>
</organism>
<dbReference type="CDD" id="cd00090">
    <property type="entry name" value="HTH_ARSR"/>
    <property type="match status" value="1"/>
</dbReference>
<dbReference type="Proteomes" id="UP001156881">
    <property type="component" value="Unassembled WGS sequence"/>
</dbReference>
<dbReference type="GO" id="GO:0003700">
    <property type="term" value="F:DNA-binding transcription factor activity"/>
    <property type="evidence" value="ECO:0007669"/>
    <property type="project" value="InterPro"/>
</dbReference>
<evidence type="ECO:0000313" key="7">
    <source>
        <dbReference type="Proteomes" id="UP000517759"/>
    </source>
</evidence>
<dbReference type="Proteomes" id="UP000517759">
    <property type="component" value="Unassembled WGS sequence"/>
</dbReference>
<dbReference type="EMBL" id="BSPG01000009">
    <property type="protein sequence ID" value="GLS44131.1"/>
    <property type="molecule type" value="Genomic_DNA"/>
</dbReference>
<dbReference type="PANTHER" id="PTHR43132">
    <property type="entry name" value="ARSENICAL RESISTANCE OPERON REPRESSOR ARSR-RELATED"/>
    <property type="match status" value="1"/>
</dbReference>
<feature type="domain" description="HTH arsR-type" evidence="4">
    <location>
        <begin position="16"/>
        <end position="112"/>
    </location>
</feature>
<dbReference type="PANTHER" id="PTHR43132:SF2">
    <property type="entry name" value="ARSENICAL RESISTANCE OPERON REPRESSOR ARSR-RELATED"/>
    <property type="match status" value="1"/>
</dbReference>
<evidence type="ECO:0000313" key="5">
    <source>
        <dbReference type="EMBL" id="GLS44131.1"/>
    </source>
</evidence>
<evidence type="ECO:0000313" key="8">
    <source>
        <dbReference type="Proteomes" id="UP001156881"/>
    </source>
</evidence>
<dbReference type="InterPro" id="IPR036390">
    <property type="entry name" value="WH_DNA-bd_sf"/>
</dbReference>
<dbReference type="EMBL" id="JACIDN010000005">
    <property type="protein sequence ID" value="MBB3903516.1"/>
    <property type="molecule type" value="Genomic_DNA"/>
</dbReference>
<gene>
    <name evidence="5" type="ORF">GCM10007884_21180</name>
    <name evidence="6" type="ORF">GGR33_003025</name>
</gene>
<dbReference type="AlphaFoldDB" id="A0A7W6F7V7"/>